<dbReference type="PANTHER" id="PTHR36441:SF1">
    <property type="entry name" value="DUF503 DOMAIN-CONTAINING PROTEIN"/>
    <property type="match status" value="1"/>
</dbReference>
<dbReference type="Pfam" id="PF04456">
    <property type="entry name" value="DUF503"/>
    <property type="match status" value="1"/>
</dbReference>
<dbReference type="STRING" id="698762.SAMN00808754_2814"/>
<dbReference type="Gene3D" id="3.30.70.1120">
    <property type="entry name" value="TT1725-like"/>
    <property type="match status" value="1"/>
</dbReference>
<evidence type="ECO:0000313" key="1">
    <source>
        <dbReference type="EMBL" id="SMB99248.1"/>
    </source>
</evidence>
<name>A0A1W1W0X6_9FIRM</name>
<organism evidence="1 2">
    <name type="scientific">Thermanaeromonas toyohensis ToBE</name>
    <dbReference type="NCBI Taxonomy" id="698762"/>
    <lineage>
        <taxon>Bacteria</taxon>
        <taxon>Bacillati</taxon>
        <taxon>Bacillota</taxon>
        <taxon>Clostridia</taxon>
        <taxon>Neomoorellales</taxon>
        <taxon>Neomoorellaceae</taxon>
        <taxon>Thermanaeromonas</taxon>
    </lineage>
</organism>
<dbReference type="OrthoDB" id="9809023at2"/>
<dbReference type="InterPro" id="IPR007546">
    <property type="entry name" value="DUF503"/>
</dbReference>
<dbReference type="InterPro" id="IPR036746">
    <property type="entry name" value="TT1725-like_sf"/>
</dbReference>
<keyword evidence="2" id="KW-1185">Reference proteome</keyword>
<dbReference type="AlphaFoldDB" id="A0A1W1W0X6"/>
<sequence>MVVGVCTIELRLLEAQTLKDKRRVIKGLLDRVRQRYQVAAAEVDHQNSHTRATLGIACVSNATQHADEILAAILRFIEAQDELEVLDYHTEVL</sequence>
<dbReference type="Proteomes" id="UP000192569">
    <property type="component" value="Chromosome I"/>
</dbReference>
<evidence type="ECO:0000313" key="2">
    <source>
        <dbReference type="Proteomes" id="UP000192569"/>
    </source>
</evidence>
<dbReference type="RefSeq" id="WP_084666508.1">
    <property type="nucleotide sequence ID" value="NZ_LT838272.1"/>
</dbReference>
<gene>
    <name evidence="1" type="ORF">SAMN00808754_2814</name>
</gene>
<dbReference type="PANTHER" id="PTHR36441">
    <property type="entry name" value="HYPOTHETICAL CYTOSOLIC PROTEIN"/>
    <property type="match status" value="1"/>
</dbReference>
<accession>A0A1W1W0X6</accession>
<evidence type="ECO:0008006" key="3">
    <source>
        <dbReference type="Google" id="ProtNLM"/>
    </source>
</evidence>
<protein>
    <recommendedName>
        <fullName evidence="3">YlxP-like protein</fullName>
    </recommendedName>
</protein>
<proteinExistence type="predicted"/>
<reference evidence="1 2" key="1">
    <citation type="submission" date="2017-04" db="EMBL/GenBank/DDBJ databases">
        <authorList>
            <person name="Afonso C.L."/>
            <person name="Miller P.J."/>
            <person name="Scott M.A."/>
            <person name="Spackman E."/>
            <person name="Goraichik I."/>
            <person name="Dimitrov K.M."/>
            <person name="Suarez D.L."/>
            <person name="Swayne D.E."/>
        </authorList>
    </citation>
    <scope>NUCLEOTIDE SEQUENCE [LARGE SCALE GENOMIC DNA]</scope>
    <source>
        <strain evidence="1 2">ToBE</strain>
    </source>
</reference>
<dbReference type="EMBL" id="LT838272">
    <property type="protein sequence ID" value="SMB99248.1"/>
    <property type="molecule type" value="Genomic_DNA"/>
</dbReference>
<dbReference type="SUPFAM" id="SSF103007">
    <property type="entry name" value="Hypothetical protein TT1725"/>
    <property type="match status" value="1"/>
</dbReference>